<reference evidence="5" key="2">
    <citation type="journal article" date="2007" name="Science">
        <title>Draft genome sequence of the sexually transmitted pathogen Trichomonas vaginalis.</title>
        <authorList>
            <person name="Carlton J.M."/>
            <person name="Hirt R.P."/>
            <person name="Silva J.C."/>
            <person name="Delcher A.L."/>
            <person name="Schatz M."/>
            <person name="Zhao Q."/>
            <person name="Wortman J.R."/>
            <person name="Bidwell S.L."/>
            <person name="Alsmark U.C.M."/>
            <person name="Besteiro S."/>
            <person name="Sicheritz-Ponten T."/>
            <person name="Noel C.J."/>
            <person name="Dacks J.B."/>
            <person name="Foster P.G."/>
            <person name="Simillion C."/>
            <person name="Van de Peer Y."/>
            <person name="Miranda-Saavedra D."/>
            <person name="Barton G.J."/>
            <person name="Westrop G.D."/>
            <person name="Mueller S."/>
            <person name="Dessi D."/>
            <person name="Fiori P.L."/>
            <person name="Ren Q."/>
            <person name="Paulsen I."/>
            <person name="Zhang H."/>
            <person name="Bastida-Corcuera F.D."/>
            <person name="Simoes-Barbosa A."/>
            <person name="Brown M.T."/>
            <person name="Hayes R.D."/>
            <person name="Mukherjee M."/>
            <person name="Okumura C.Y."/>
            <person name="Schneider R."/>
            <person name="Smith A.J."/>
            <person name="Vanacova S."/>
            <person name="Villalvazo M."/>
            <person name="Haas B.J."/>
            <person name="Pertea M."/>
            <person name="Feldblyum T.V."/>
            <person name="Utterback T.R."/>
            <person name="Shu C.L."/>
            <person name="Osoegawa K."/>
            <person name="de Jong P.J."/>
            <person name="Hrdy I."/>
            <person name="Horvathova L."/>
            <person name="Zubacova Z."/>
            <person name="Dolezal P."/>
            <person name="Malik S.B."/>
            <person name="Logsdon J.M. Jr."/>
            <person name="Henze K."/>
            <person name="Gupta A."/>
            <person name="Wang C.C."/>
            <person name="Dunne R.L."/>
            <person name="Upcroft J.A."/>
            <person name="Upcroft P."/>
            <person name="White O."/>
            <person name="Salzberg S.L."/>
            <person name="Tang P."/>
            <person name="Chiu C.-H."/>
            <person name="Lee Y.-S."/>
            <person name="Embley T.M."/>
            <person name="Coombs G.H."/>
            <person name="Mottram J.C."/>
            <person name="Tachezy J."/>
            <person name="Fraser-Liggett C.M."/>
            <person name="Johnson P.J."/>
        </authorList>
    </citation>
    <scope>NUCLEOTIDE SEQUENCE [LARGE SCALE GENOMIC DNA]</scope>
    <source>
        <strain evidence="5">G3</strain>
    </source>
</reference>
<dbReference type="PRINTS" id="PR01415">
    <property type="entry name" value="ANKYRIN"/>
</dbReference>
<evidence type="ECO:0000256" key="4">
    <source>
        <dbReference type="SAM" id="Coils"/>
    </source>
</evidence>
<keyword evidence="1" id="KW-0677">Repeat</keyword>
<dbReference type="VEuPathDB" id="TrichDB:TVAG_117890"/>
<feature type="repeat" description="ANK" evidence="3">
    <location>
        <begin position="198"/>
        <end position="230"/>
    </location>
</feature>
<dbReference type="STRING" id="5722.A2EHX6"/>
<dbReference type="PROSITE" id="PS50088">
    <property type="entry name" value="ANK_REPEAT"/>
    <property type="match status" value="4"/>
</dbReference>
<dbReference type="InterPro" id="IPR002110">
    <property type="entry name" value="Ankyrin_rpt"/>
</dbReference>
<protein>
    <submittedName>
        <fullName evidence="5">Uncharacterized protein</fullName>
    </submittedName>
</protein>
<name>A2EHX6_TRIV3</name>
<keyword evidence="4" id="KW-0175">Coiled coil</keyword>
<sequence length="352" mass="40098">MNLNFEYIAAHISDYIQNENFFDTFDIRDIKTIMKYSHLTVDEYITLLKQSSPTLTAKELYISTRKANVTIQNFEEVVSILKFVKKYMKFNIFDGMIDFIKENDKRLLDSTEEIKKLQTEIQTLQNQIQNAAKETTATRINEYHSFSREFLTKISSLKESDDFDSVYKFFEELSSEGNREMILKACEEGLWLKKTKKYQENVLHVASEKGNLNLVKSLIECDCDKEAKDNDGYTPLICASWNGHLEVVKYLISNGADKEAKDNDGWTPLIWASSNGHLEVVKYLISIGADKEAKDKNGYNPLIKASSNGHLEVVKYLISIGADKEAKTKGGNTALSIAKNNVRDFLISIGAK</sequence>
<evidence type="ECO:0000313" key="6">
    <source>
        <dbReference type="Proteomes" id="UP000001542"/>
    </source>
</evidence>
<keyword evidence="6" id="KW-1185">Reference proteome</keyword>
<dbReference type="OrthoDB" id="539213at2759"/>
<gene>
    <name evidence="5" type="ORF">TVAG_117890</name>
</gene>
<dbReference type="Gene3D" id="1.25.40.20">
    <property type="entry name" value="Ankyrin repeat-containing domain"/>
    <property type="match status" value="2"/>
</dbReference>
<dbReference type="SUPFAM" id="SSF48403">
    <property type="entry name" value="Ankyrin repeat"/>
    <property type="match status" value="1"/>
</dbReference>
<feature type="repeat" description="ANK" evidence="3">
    <location>
        <begin position="231"/>
        <end position="263"/>
    </location>
</feature>
<proteinExistence type="predicted"/>
<feature type="repeat" description="ANK" evidence="3">
    <location>
        <begin position="264"/>
        <end position="296"/>
    </location>
</feature>
<dbReference type="PANTHER" id="PTHR24188">
    <property type="entry name" value="ANKYRIN REPEAT PROTEIN"/>
    <property type="match status" value="1"/>
</dbReference>
<evidence type="ECO:0000313" key="5">
    <source>
        <dbReference type="EMBL" id="EAY07708.1"/>
    </source>
</evidence>
<dbReference type="InterPro" id="IPR036770">
    <property type="entry name" value="Ankyrin_rpt-contain_sf"/>
</dbReference>
<dbReference type="SMART" id="SM00248">
    <property type="entry name" value="ANK"/>
    <property type="match status" value="4"/>
</dbReference>
<keyword evidence="2 3" id="KW-0040">ANK repeat</keyword>
<dbReference type="Pfam" id="PF12796">
    <property type="entry name" value="Ank_2"/>
    <property type="match status" value="1"/>
</dbReference>
<feature type="repeat" description="ANK" evidence="3">
    <location>
        <begin position="297"/>
        <end position="329"/>
    </location>
</feature>
<dbReference type="EMBL" id="DS113393">
    <property type="protein sequence ID" value="EAY07708.1"/>
    <property type="molecule type" value="Genomic_DNA"/>
</dbReference>
<evidence type="ECO:0000256" key="3">
    <source>
        <dbReference type="PROSITE-ProRule" id="PRU00023"/>
    </source>
</evidence>
<dbReference type="eggNOG" id="KOG4177">
    <property type="taxonomic scope" value="Eukaryota"/>
</dbReference>
<accession>A2EHX6</accession>
<organism evidence="5 6">
    <name type="scientific">Trichomonas vaginalis (strain ATCC PRA-98 / G3)</name>
    <dbReference type="NCBI Taxonomy" id="412133"/>
    <lineage>
        <taxon>Eukaryota</taxon>
        <taxon>Metamonada</taxon>
        <taxon>Parabasalia</taxon>
        <taxon>Trichomonadida</taxon>
        <taxon>Trichomonadidae</taxon>
        <taxon>Trichomonas</taxon>
    </lineage>
</organism>
<dbReference type="InParanoid" id="A2EHX6"/>
<dbReference type="Pfam" id="PF00023">
    <property type="entry name" value="Ank"/>
    <property type="match status" value="1"/>
</dbReference>
<dbReference type="Proteomes" id="UP000001542">
    <property type="component" value="Unassembled WGS sequence"/>
</dbReference>
<dbReference type="SMR" id="A2EHX6"/>
<reference evidence="5" key="1">
    <citation type="submission" date="2006-10" db="EMBL/GenBank/DDBJ databases">
        <authorList>
            <person name="Amadeo P."/>
            <person name="Zhao Q."/>
            <person name="Wortman J."/>
            <person name="Fraser-Liggett C."/>
            <person name="Carlton J."/>
        </authorList>
    </citation>
    <scope>NUCLEOTIDE SEQUENCE</scope>
    <source>
        <strain evidence="5">G3</strain>
    </source>
</reference>
<dbReference type="VEuPathDB" id="TrichDB:TVAGG3_0773410"/>
<evidence type="ECO:0000256" key="1">
    <source>
        <dbReference type="ARBA" id="ARBA00022737"/>
    </source>
</evidence>
<dbReference type="AlphaFoldDB" id="A2EHX6"/>
<dbReference type="PANTHER" id="PTHR24188:SF29">
    <property type="entry name" value="GH09064P"/>
    <property type="match status" value="1"/>
</dbReference>
<dbReference type="PROSITE" id="PS50297">
    <property type="entry name" value="ANK_REP_REGION"/>
    <property type="match status" value="3"/>
</dbReference>
<evidence type="ECO:0000256" key="2">
    <source>
        <dbReference type="ARBA" id="ARBA00023043"/>
    </source>
</evidence>
<feature type="coiled-coil region" evidence="4">
    <location>
        <begin position="100"/>
        <end position="134"/>
    </location>
</feature>